<dbReference type="Gene3D" id="1.10.510.10">
    <property type="entry name" value="Transferase(Phosphotransferase) domain 1"/>
    <property type="match status" value="1"/>
</dbReference>
<evidence type="ECO:0000313" key="4">
    <source>
        <dbReference type="Proteomes" id="UP000053259"/>
    </source>
</evidence>
<dbReference type="VEuPathDB" id="FungiDB:PV09_08055"/>
<dbReference type="Proteomes" id="UP000053259">
    <property type="component" value="Unassembled WGS sequence"/>
</dbReference>
<dbReference type="STRING" id="253628.A0A0D1YHL1"/>
<organism evidence="3 4">
    <name type="scientific">Verruconis gallopava</name>
    <dbReference type="NCBI Taxonomy" id="253628"/>
    <lineage>
        <taxon>Eukaryota</taxon>
        <taxon>Fungi</taxon>
        <taxon>Dikarya</taxon>
        <taxon>Ascomycota</taxon>
        <taxon>Pezizomycotina</taxon>
        <taxon>Dothideomycetes</taxon>
        <taxon>Pleosporomycetidae</taxon>
        <taxon>Venturiales</taxon>
        <taxon>Sympoventuriaceae</taxon>
        <taxon>Verruconis</taxon>
    </lineage>
</organism>
<dbReference type="AlphaFoldDB" id="A0A0D1YHL1"/>
<dbReference type="EMBL" id="KN847564">
    <property type="protein sequence ID" value="KIW00342.1"/>
    <property type="molecule type" value="Genomic_DNA"/>
</dbReference>
<feature type="region of interest" description="Disordered" evidence="1">
    <location>
        <begin position="1"/>
        <end position="37"/>
    </location>
</feature>
<evidence type="ECO:0000256" key="1">
    <source>
        <dbReference type="SAM" id="MobiDB-lite"/>
    </source>
</evidence>
<protein>
    <recommendedName>
        <fullName evidence="2">Protein kinase domain-containing protein</fullName>
    </recommendedName>
</protein>
<dbReference type="GO" id="GO:0004672">
    <property type="term" value="F:protein kinase activity"/>
    <property type="evidence" value="ECO:0007669"/>
    <property type="project" value="InterPro"/>
</dbReference>
<dbReference type="HOGENOM" id="CLU_891988_0_0_1"/>
<dbReference type="OrthoDB" id="3942097at2759"/>
<dbReference type="RefSeq" id="XP_016210211.1">
    <property type="nucleotide sequence ID" value="XM_016361905.1"/>
</dbReference>
<dbReference type="SUPFAM" id="SSF56112">
    <property type="entry name" value="Protein kinase-like (PK-like)"/>
    <property type="match status" value="1"/>
</dbReference>
<dbReference type="InterPro" id="IPR000719">
    <property type="entry name" value="Prot_kinase_dom"/>
</dbReference>
<dbReference type="GeneID" id="27316028"/>
<name>A0A0D1YHL1_9PEZI</name>
<keyword evidence="4" id="KW-1185">Reference proteome</keyword>
<accession>A0A0D1YHL1</accession>
<dbReference type="SMART" id="SM00220">
    <property type="entry name" value="S_TKc"/>
    <property type="match status" value="1"/>
</dbReference>
<evidence type="ECO:0000259" key="2">
    <source>
        <dbReference type="SMART" id="SM00220"/>
    </source>
</evidence>
<dbReference type="InParanoid" id="A0A0D1YHL1"/>
<sequence length="312" mass="35519">MVEGEVPIAETAPVQFKQEQAPPDPKGLQKSSAAAASRKLNRQPIKNLKVRTASVNDGRVVLPKERLCDKYKVFGKLKQSASSHFLCIQNDNCGALFMVKKTNWTEVDILKSLKHSSIIQPREAFQEENTIYLSLDFHRVTLKEALTTPAPITASHIYSTINFLVENGIVHNRIDAAAIRICGKTGRIILCDFQMATRPRSQRFPAKDFESLGMVLLEMMSEPRPRQYDLELARSLQKKLYGVDRPECWSHCNELIEFLEALITYKDVERIRRREHPYLRITDAEGGSFEAHVALVPFSCFSLWYAQKDGHT</sequence>
<dbReference type="GO" id="GO:0005524">
    <property type="term" value="F:ATP binding"/>
    <property type="evidence" value="ECO:0007669"/>
    <property type="project" value="InterPro"/>
</dbReference>
<feature type="domain" description="Protein kinase" evidence="2">
    <location>
        <begin position="71"/>
        <end position="279"/>
    </location>
</feature>
<reference evidence="3 4" key="1">
    <citation type="submission" date="2015-01" db="EMBL/GenBank/DDBJ databases">
        <title>The Genome Sequence of Ochroconis gallopava CBS43764.</title>
        <authorList>
            <consortium name="The Broad Institute Genomics Platform"/>
            <person name="Cuomo C."/>
            <person name="de Hoog S."/>
            <person name="Gorbushina A."/>
            <person name="Stielow B."/>
            <person name="Teixiera M."/>
            <person name="Abouelleil A."/>
            <person name="Chapman S.B."/>
            <person name="Priest M."/>
            <person name="Young S.K."/>
            <person name="Wortman J."/>
            <person name="Nusbaum C."/>
            <person name="Birren B."/>
        </authorList>
    </citation>
    <scope>NUCLEOTIDE SEQUENCE [LARGE SCALE GENOMIC DNA]</scope>
    <source>
        <strain evidence="3 4">CBS 43764</strain>
    </source>
</reference>
<proteinExistence type="predicted"/>
<evidence type="ECO:0000313" key="3">
    <source>
        <dbReference type="EMBL" id="KIW00342.1"/>
    </source>
</evidence>
<gene>
    <name evidence="3" type="ORF">PV09_08055</name>
</gene>
<dbReference type="InterPro" id="IPR011009">
    <property type="entry name" value="Kinase-like_dom_sf"/>
</dbReference>
<dbReference type="Gene3D" id="3.30.200.20">
    <property type="entry name" value="Phosphorylase Kinase, domain 1"/>
    <property type="match status" value="1"/>
</dbReference>